<gene>
    <name evidence="1" type="ORF">NQ317_019463</name>
</gene>
<evidence type="ECO:0000313" key="2">
    <source>
        <dbReference type="Proteomes" id="UP001162164"/>
    </source>
</evidence>
<accession>A0ABQ9IQQ9</accession>
<proteinExistence type="predicted"/>
<reference evidence="1" key="1">
    <citation type="journal article" date="2023" name="Insect Mol. Biol.">
        <title>Genome sequencing provides insights into the evolution of gene families encoding plant cell wall-degrading enzymes in longhorned beetles.</title>
        <authorList>
            <person name="Shin N.R."/>
            <person name="Okamura Y."/>
            <person name="Kirsch R."/>
            <person name="Pauchet Y."/>
        </authorList>
    </citation>
    <scope>NUCLEOTIDE SEQUENCE</scope>
    <source>
        <strain evidence="1">MMC_N1</strain>
    </source>
</reference>
<evidence type="ECO:0000313" key="1">
    <source>
        <dbReference type="EMBL" id="KAJ8954464.1"/>
    </source>
</evidence>
<keyword evidence="2" id="KW-1185">Reference proteome</keyword>
<name>A0ABQ9IQQ9_9CUCU</name>
<comment type="caution">
    <text evidence="1">The sequence shown here is derived from an EMBL/GenBank/DDBJ whole genome shotgun (WGS) entry which is preliminary data.</text>
</comment>
<sequence length="152" mass="17319">MKTSPLQQLSDKLVANNFPYKNFQHKETATGLQILISDQIKTSKINKAQPCIHIPLFVEKPNLCVANTIKHYKNVTACLRKDTDDFFILNTQKTPQSSHKTILKQMGERNLENGRYRHNTLPGPLNKACVNIHSTQTRGLHRGHNASCRMDK</sequence>
<organism evidence="1 2">
    <name type="scientific">Molorchus minor</name>
    <dbReference type="NCBI Taxonomy" id="1323400"/>
    <lineage>
        <taxon>Eukaryota</taxon>
        <taxon>Metazoa</taxon>
        <taxon>Ecdysozoa</taxon>
        <taxon>Arthropoda</taxon>
        <taxon>Hexapoda</taxon>
        <taxon>Insecta</taxon>
        <taxon>Pterygota</taxon>
        <taxon>Neoptera</taxon>
        <taxon>Endopterygota</taxon>
        <taxon>Coleoptera</taxon>
        <taxon>Polyphaga</taxon>
        <taxon>Cucujiformia</taxon>
        <taxon>Chrysomeloidea</taxon>
        <taxon>Cerambycidae</taxon>
        <taxon>Lamiinae</taxon>
        <taxon>Monochamini</taxon>
        <taxon>Molorchus</taxon>
    </lineage>
</organism>
<dbReference type="Proteomes" id="UP001162164">
    <property type="component" value="Unassembled WGS sequence"/>
</dbReference>
<protein>
    <submittedName>
        <fullName evidence="1">Uncharacterized protein</fullName>
    </submittedName>
</protein>
<dbReference type="EMBL" id="JAPWTJ010003592">
    <property type="protein sequence ID" value="KAJ8954464.1"/>
    <property type="molecule type" value="Genomic_DNA"/>
</dbReference>